<dbReference type="GO" id="GO:0005739">
    <property type="term" value="C:mitochondrion"/>
    <property type="evidence" value="ECO:0007669"/>
    <property type="project" value="TreeGrafter"/>
</dbReference>
<dbReference type="GeneID" id="136822806"/>
<dbReference type="PROSITE" id="PS01094">
    <property type="entry name" value="UPF0076"/>
    <property type="match status" value="1"/>
</dbReference>
<comment type="similarity">
    <text evidence="1">Belongs to the RutC family.</text>
</comment>
<name>A0A7M5WLT6_9CNID</name>
<dbReference type="Pfam" id="PF01042">
    <property type="entry name" value="Ribonuc_L-PSP"/>
    <property type="match status" value="1"/>
</dbReference>
<dbReference type="InterPro" id="IPR006175">
    <property type="entry name" value="YjgF/YER057c/UK114"/>
</dbReference>
<keyword evidence="3" id="KW-1185">Reference proteome</keyword>
<dbReference type="FunFam" id="3.30.1330.40:FF:000001">
    <property type="entry name" value="L-PSP family endoribonuclease"/>
    <property type="match status" value="1"/>
</dbReference>
<dbReference type="GO" id="GO:0019239">
    <property type="term" value="F:deaminase activity"/>
    <property type="evidence" value="ECO:0007669"/>
    <property type="project" value="TreeGrafter"/>
</dbReference>
<reference evidence="2" key="1">
    <citation type="submission" date="2021-01" db="UniProtKB">
        <authorList>
            <consortium name="EnsemblMetazoa"/>
        </authorList>
    </citation>
    <scope>IDENTIFICATION</scope>
</reference>
<dbReference type="PANTHER" id="PTHR11803:SF39">
    <property type="entry name" value="2-IMINOBUTANOATE_2-IMINOPROPANOATE DEAMINASE"/>
    <property type="match status" value="1"/>
</dbReference>
<dbReference type="GO" id="GO:0005829">
    <property type="term" value="C:cytosol"/>
    <property type="evidence" value="ECO:0007669"/>
    <property type="project" value="TreeGrafter"/>
</dbReference>
<dbReference type="RefSeq" id="XP_066935216.1">
    <property type="nucleotide sequence ID" value="XM_067079115.1"/>
</dbReference>
<evidence type="ECO:0000313" key="2">
    <source>
        <dbReference type="EnsemblMetazoa" id="CLYHEMP010154.4"/>
    </source>
</evidence>
<dbReference type="Gene3D" id="3.30.1330.40">
    <property type="entry name" value="RutC-like"/>
    <property type="match status" value="1"/>
</dbReference>
<evidence type="ECO:0000256" key="1">
    <source>
        <dbReference type="ARBA" id="ARBA00010552"/>
    </source>
</evidence>
<dbReference type="RefSeq" id="XP_066935215.1">
    <property type="nucleotide sequence ID" value="XM_067079114.1"/>
</dbReference>
<dbReference type="NCBIfam" id="TIGR00004">
    <property type="entry name" value="Rid family detoxifying hydrolase"/>
    <property type="match status" value="1"/>
</dbReference>
<dbReference type="InterPro" id="IPR035959">
    <property type="entry name" value="RutC-like_sf"/>
</dbReference>
<dbReference type="InterPro" id="IPR019897">
    <property type="entry name" value="RidA_CS"/>
</dbReference>
<sequence length="139" mass="14900">MSKVIRKIINTSSAPKAIGPYSQAVQVNHMLHVSGQLGLNPETMDFVSNDVSEQTKQALTNAGEILKAAGTSFSKVVETTILLSDINDYKAVNDVYATFFTAPFPARAAFECANLPKLGKVEIKMLAIVGEIVEASAKL</sequence>
<dbReference type="Proteomes" id="UP000594262">
    <property type="component" value="Unplaced"/>
</dbReference>
<dbReference type="EnsemblMetazoa" id="CLYHEMT010154.4">
    <property type="protein sequence ID" value="CLYHEMP010154.4"/>
    <property type="gene ID" value="CLYHEMG010154"/>
</dbReference>
<dbReference type="PANTHER" id="PTHR11803">
    <property type="entry name" value="2-IMINOBUTANOATE/2-IMINOPROPANOATE DEAMINASE RIDA"/>
    <property type="match status" value="1"/>
</dbReference>
<dbReference type="CDD" id="cd00448">
    <property type="entry name" value="YjgF_YER057c_UK114_family"/>
    <property type="match status" value="1"/>
</dbReference>
<accession>A0A7M5WLT6</accession>
<dbReference type="SUPFAM" id="SSF55298">
    <property type="entry name" value="YjgF-like"/>
    <property type="match status" value="1"/>
</dbReference>
<organism evidence="2 3">
    <name type="scientific">Clytia hemisphaerica</name>
    <dbReference type="NCBI Taxonomy" id="252671"/>
    <lineage>
        <taxon>Eukaryota</taxon>
        <taxon>Metazoa</taxon>
        <taxon>Cnidaria</taxon>
        <taxon>Hydrozoa</taxon>
        <taxon>Hydroidolina</taxon>
        <taxon>Leptothecata</taxon>
        <taxon>Obeliida</taxon>
        <taxon>Clytiidae</taxon>
        <taxon>Clytia</taxon>
    </lineage>
</organism>
<protein>
    <submittedName>
        <fullName evidence="2">Uncharacterized protein</fullName>
    </submittedName>
</protein>
<dbReference type="InterPro" id="IPR006056">
    <property type="entry name" value="RidA"/>
</dbReference>
<evidence type="ECO:0000313" key="3">
    <source>
        <dbReference type="Proteomes" id="UP000594262"/>
    </source>
</evidence>
<proteinExistence type="inferred from homology"/>
<dbReference type="OrthoDB" id="6077919at2759"/>
<dbReference type="AlphaFoldDB" id="A0A7M5WLT6"/>